<evidence type="ECO:0000256" key="2">
    <source>
        <dbReference type="ARBA" id="ARBA00022705"/>
    </source>
</evidence>
<dbReference type="RefSeq" id="WP_338098340.1">
    <property type="nucleotide sequence ID" value="NZ_CP131061.1"/>
</dbReference>
<dbReference type="FunFam" id="1.10.287.110:FF:000031">
    <property type="entry name" value="Molecular chaperone DnaJ"/>
    <property type="match status" value="1"/>
</dbReference>
<feature type="zinc finger region" description="CR-type" evidence="10">
    <location>
        <begin position="137"/>
        <end position="219"/>
    </location>
</feature>
<evidence type="ECO:0000256" key="1">
    <source>
        <dbReference type="ARBA" id="ARBA00022490"/>
    </source>
</evidence>
<reference evidence="14 15" key="1">
    <citation type="submission" date="2023-07" db="EMBL/GenBank/DDBJ databases">
        <title>Closed genome sequence of Methanosarcinaceae archaeon Am2.</title>
        <authorList>
            <person name="Poehlein A."/>
            <person name="Protasov E."/>
            <person name="Platt K."/>
            <person name="Reeh H."/>
            <person name="Daniel R."/>
            <person name="Brune A."/>
        </authorList>
    </citation>
    <scope>NUCLEOTIDE SEQUENCE [LARGE SCALE GENOMIC DNA]</scope>
    <source>
        <strain evidence="14 15">Am2</strain>
    </source>
</reference>
<feature type="compositionally biased region" description="Basic and acidic residues" evidence="11">
    <location>
        <begin position="373"/>
        <end position="387"/>
    </location>
</feature>
<comment type="cofactor">
    <cofactor evidence="9">
        <name>Zn(2+)</name>
        <dbReference type="ChEBI" id="CHEBI:29105"/>
    </cofactor>
    <text evidence="9">Binds 2 Zn(2+) ions per monomer.</text>
</comment>
<dbReference type="EMBL" id="CP131061">
    <property type="protein sequence ID" value="WNY26830.1"/>
    <property type="molecule type" value="Genomic_DNA"/>
</dbReference>
<dbReference type="GO" id="GO:0051082">
    <property type="term" value="F:unfolded protein binding"/>
    <property type="evidence" value="ECO:0007669"/>
    <property type="project" value="UniProtKB-UniRule"/>
</dbReference>
<dbReference type="PROSITE" id="PS00636">
    <property type="entry name" value="DNAJ_1"/>
    <property type="match status" value="1"/>
</dbReference>
<dbReference type="InterPro" id="IPR018253">
    <property type="entry name" value="DnaJ_domain_CS"/>
</dbReference>
<keyword evidence="6 9" id="KW-0862">Zinc</keyword>
<dbReference type="GO" id="GO:0006260">
    <property type="term" value="P:DNA replication"/>
    <property type="evidence" value="ECO:0007669"/>
    <property type="project" value="UniProtKB-KW"/>
</dbReference>
<evidence type="ECO:0000259" key="13">
    <source>
        <dbReference type="PROSITE" id="PS51188"/>
    </source>
</evidence>
<dbReference type="GO" id="GO:0031072">
    <property type="term" value="F:heat shock protein binding"/>
    <property type="evidence" value="ECO:0007669"/>
    <property type="project" value="InterPro"/>
</dbReference>
<comment type="subunit">
    <text evidence="9">Homodimer.</text>
</comment>
<dbReference type="SUPFAM" id="SSF46565">
    <property type="entry name" value="Chaperone J-domain"/>
    <property type="match status" value="1"/>
</dbReference>
<name>A0AA96V6N7_9EURY</name>
<feature type="binding site" evidence="9">
    <location>
        <position position="207"/>
    </location>
    <ligand>
        <name>Zn(2+)</name>
        <dbReference type="ChEBI" id="CHEBI:29105"/>
        <label>1</label>
    </ligand>
</feature>
<dbReference type="InterPro" id="IPR001305">
    <property type="entry name" value="HSP_DnaJ_Cys-rich_dom"/>
</dbReference>
<comment type="function">
    <text evidence="9">Participates actively in the response to hyperosmotic and heat shock by preventing the aggregation of stress-denatured proteins and by disaggregating proteins, also in an autonomous, DnaK-independent fashion. Unfolded proteins bind initially to DnaJ; upon interaction with the DnaJ-bound protein, DnaK hydrolyzes its bound ATP, resulting in the formation of a stable complex. GrpE releases ADP from DnaK; ATP binding to DnaK triggers the release of the substrate protein, thus completing the reaction cycle. Several rounds of ATP-dependent interactions between DnaJ, DnaK and GrpE are required for fully efficient folding. Also involved, together with DnaK and GrpE, in the DNA replication of plasmids through activation of initiation proteins.</text>
</comment>
<dbReference type="AlphaFoldDB" id="A0AA96V6N7"/>
<accession>A0AA96V6N7</accession>
<keyword evidence="2 9" id="KW-0235">DNA replication</keyword>
<keyword evidence="8 9" id="KW-0143">Chaperone</keyword>
<evidence type="ECO:0000256" key="4">
    <source>
        <dbReference type="ARBA" id="ARBA00022737"/>
    </source>
</evidence>
<organism evidence="14 15">
    <name type="scientific">Methanolapillus ohkumae</name>
    <dbReference type="NCBI Taxonomy" id="3028298"/>
    <lineage>
        <taxon>Archaea</taxon>
        <taxon>Methanobacteriati</taxon>
        <taxon>Methanobacteriota</taxon>
        <taxon>Stenosarchaea group</taxon>
        <taxon>Methanomicrobia</taxon>
        <taxon>Methanosarcinales</taxon>
        <taxon>Methanosarcinaceae</taxon>
        <taxon>Methanolapillus</taxon>
    </lineage>
</organism>
<dbReference type="InterPro" id="IPR001623">
    <property type="entry name" value="DnaJ_domain"/>
</dbReference>
<dbReference type="Gene3D" id="1.10.287.110">
    <property type="entry name" value="DnaJ domain"/>
    <property type="match status" value="1"/>
</dbReference>
<dbReference type="NCBIfam" id="NF008035">
    <property type="entry name" value="PRK10767.1"/>
    <property type="match status" value="1"/>
</dbReference>
<dbReference type="SUPFAM" id="SSF57938">
    <property type="entry name" value="DnaJ/Hsp40 cysteine-rich domain"/>
    <property type="match status" value="1"/>
</dbReference>
<dbReference type="Gene3D" id="2.10.230.10">
    <property type="entry name" value="Heat shock protein DnaJ, cysteine-rich domain"/>
    <property type="match status" value="1"/>
</dbReference>
<dbReference type="Pfam" id="PF01556">
    <property type="entry name" value="DnaJ_C"/>
    <property type="match status" value="1"/>
</dbReference>
<feature type="binding site" evidence="9">
    <location>
        <position position="196"/>
    </location>
    <ligand>
        <name>Zn(2+)</name>
        <dbReference type="ChEBI" id="CHEBI:29105"/>
        <label>2</label>
    </ligand>
</feature>
<dbReference type="PANTHER" id="PTHR43096">
    <property type="entry name" value="DNAJ HOMOLOG 1, MITOCHONDRIAL-RELATED"/>
    <property type="match status" value="1"/>
</dbReference>
<evidence type="ECO:0000256" key="5">
    <source>
        <dbReference type="ARBA" id="ARBA00022771"/>
    </source>
</evidence>
<feature type="binding site" evidence="9">
    <location>
        <position position="210"/>
    </location>
    <ligand>
        <name>Zn(2+)</name>
        <dbReference type="ChEBI" id="CHEBI:29105"/>
        <label>1</label>
    </ligand>
</feature>
<dbReference type="Gene3D" id="2.60.260.20">
    <property type="entry name" value="Urease metallochaperone UreE, N-terminal domain"/>
    <property type="match status" value="2"/>
</dbReference>
<feature type="domain" description="J" evidence="12">
    <location>
        <begin position="6"/>
        <end position="70"/>
    </location>
</feature>
<feature type="binding site" evidence="9">
    <location>
        <position position="153"/>
    </location>
    <ligand>
        <name>Zn(2+)</name>
        <dbReference type="ChEBI" id="CHEBI:29105"/>
        <label>1</label>
    </ligand>
</feature>
<dbReference type="SMART" id="SM00271">
    <property type="entry name" value="DnaJ"/>
    <property type="match status" value="1"/>
</dbReference>
<dbReference type="InterPro" id="IPR036869">
    <property type="entry name" value="J_dom_sf"/>
</dbReference>
<dbReference type="Pfam" id="PF00226">
    <property type="entry name" value="DnaJ"/>
    <property type="match status" value="1"/>
</dbReference>
<dbReference type="HAMAP" id="MF_01152">
    <property type="entry name" value="DnaJ"/>
    <property type="match status" value="1"/>
</dbReference>
<evidence type="ECO:0000256" key="7">
    <source>
        <dbReference type="ARBA" id="ARBA00023016"/>
    </source>
</evidence>
<dbReference type="Proteomes" id="UP001304970">
    <property type="component" value="Chromosome"/>
</dbReference>
<dbReference type="PRINTS" id="PR00625">
    <property type="entry name" value="JDOMAIN"/>
</dbReference>
<dbReference type="FunFam" id="2.10.230.10:FF:000002">
    <property type="entry name" value="Molecular chaperone DnaJ"/>
    <property type="match status" value="1"/>
</dbReference>
<keyword evidence="5 9" id="KW-0863">Zinc-finger</keyword>
<comment type="subcellular location">
    <subcellularLocation>
        <location evidence="9">Cytoplasm</location>
    </subcellularLocation>
</comment>
<protein>
    <recommendedName>
        <fullName evidence="9">Chaperone protein DnaJ</fullName>
    </recommendedName>
</protein>
<keyword evidence="1 9" id="KW-0963">Cytoplasm</keyword>
<keyword evidence="4 9" id="KW-0677">Repeat</keyword>
<dbReference type="GeneID" id="89228020"/>
<feature type="repeat" description="CXXCXGXG motif" evidence="9">
    <location>
        <begin position="150"/>
        <end position="157"/>
    </location>
</feature>
<dbReference type="InterPro" id="IPR012724">
    <property type="entry name" value="DnaJ"/>
</dbReference>
<keyword evidence="7 9" id="KW-0346">Stress response</keyword>
<gene>
    <name evidence="9 14" type="primary">dnaJ</name>
    <name evidence="14" type="ORF">MsAm2_06100</name>
</gene>
<evidence type="ECO:0000313" key="15">
    <source>
        <dbReference type="Proteomes" id="UP001304970"/>
    </source>
</evidence>
<dbReference type="SUPFAM" id="SSF49493">
    <property type="entry name" value="HSP40/DnaJ peptide-binding domain"/>
    <property type="match status" value="2"/>
</dbReference>
<evidence type="ECO:0000313" key="14">
    <source>
        <dbReference type="EMBL" id="WNY26830.1"/>
    </source>
</evidence>
<dbReference type="CDD" id="cd06257">
    <property type="entry name" value="DnaJ"/>
    <property type="match status" value="1"/>
</dbReference>
<dbReference type="CDD" id="cd10747">
    <property type="entry name" value="DnaJ_C"/>
    <property type="match status" value="1"/>
</dbReference>
<dbReference type="GO" id="GO:0005524">
    <property type="term" value="F:ATP binding"/>
    <property type="evidence" value="ECO:0007669"/>
    <property type="project" value="InterPro"/>
</dbReference>
<dbReference type="PROSITE" id="PS51188">
    <property type="entry name" value="ZF_CR"/>
    <property type="match status" value="1"/>
</dbReference>
<dbReference type="GO" id="GO:0008270">
    <property type="term" value="F:zinc ion binding"/>
    <property type="evidence" value="ECO:0007669"/>
    <property type="project" value="UniProtKB-UniRule"/>
</dbReference>
<dbReference type="PANTHER" id="PTHR43096:SF52">
    <property type="entry name" value="DNAJ HOMOLOG 1, MITOCHONDRIAL-RELATED"/>
    <property type="match status" value="1"/>
</dbReference>
<feature type="binding site" evidence="9">
    <location>
        <position position="170"/>
    </location>
    <ligand>
        <name>Zn(2+)</name>
        <dbReference type="ChEBI" id="CHEBI:29105"/>
        <label>2</label>
    </ligand>
</feature>
<dbReference type="InterPro" id="IPR036410">
    <property type="entry name" value="HSP_DnaJ_Cys-rich_dom_sf"/>
</dbReference>
<evidence type="ECO:0000256" key="6">
    <source>
        <dbReference type="ARBA" id="ARBA00022833"/>
    </source>
</evidence>
<feature type="repeat" description="CXXCXGXG motif" evidence="9">
    <location>
        <begin position="193"/>
        <end position="200"/>
    </location>
</feature>
<dbReference type="PROSITE" id="PS50076">
    <property type="entry name" value="DNAJ_2"/>
    <property type="match status" value="1"/>
</dbReference>
<dbReference type="GO" id="GO:0009408">
    <property type="term" value="P:response to heat"/>
    <property type="evidence" value="ECO:0007669"/>
    <property type="project" value="InterPro"/>
</dbReference>
<dbReference type="Pfam" id="PF00684">
    <property type="entry name" value="DnaJ_CXXCXGXG"/>
    <property type="match status" value="1"/>
</dbReference>
<dbReference type="GO" id="GO:0005737">
    <property type="term" value="C:cytoplasm"/>
    <property type="evidence" value="ECO:0007669"/>
    <property type="project" value="UniProtKB-SubCell"/>
</dbReference>
<sequence length="387" mass="41882">MATKRDYYEILGVSKDASEDEIKKKYRKLAMEYHPDRNDSPDAEEKFKEISEAYAVLSDTEKRSTYDKFGHSGFDNRYSTEDIFRGADFSDFGDIFGDIFGNIFGGGFGGNSRRRGPQRGGDLQYDIRISFADAYAGKTVSIDVPKIITCDTCSGSGAKPGTSPKTCPECRGSGVVAKTMRTPFGNMISQSSCPVCGGTGQKIETPCPKCSGKGKTKETKKISVTIPPGSDNGMRIRYPGEGNSGDVGAPAGDLYVVIRVDQDNYFTREGDNVYTNIHVNFVQAALGADVTVKTMGGDVTMTIPEGTQTGSTFRLKGKGFPRVNSKSVGDQFVTVNLEIPKKLSKEQRELLEQYAKISGLPATSGSKGKGKKDKGFFGKVKDALDSD</sequence>
<feature type="repeat" description="CXXCXGXG motif" evidence="9">
    <location>
        <begin position="207"/>
        <end position="214"/>
    </location>
</feature>
<evidence type="ECO:0000256" key="9">
    <source>
        <dbReference type="HAMAP-Rule" id="MF_01152"/>
    </source>
</evidence>
<feature type="binding site" evidence="9">
    <location>
        <position position="167"/>
    </location>
    <ligand>
        <name>Zn(2+)</name>
        <dbReference type="ChEBI" id="CHEBI:29105"/>
        <label>2</label>
    </ligand>
</feature>
<feature type="binding site" evidence="9">
    <location>
        <position position="150"/>
    </location>
    <ligand>
        <name>Zn(2+)</name>
        <dbReference type="ChEBI" id="CHEBI:29105"/>
        <label>1</label>
    </ligand>
</feature>
<dbReference type="FunFam" id="2.60.260.20:FF:000005">
    <property type="entry name" value="Chaperone protein dnaJ 1, mitochondrial"/>
    <property type="match status" value="1"/>
</dbReference>
<evidence type="ECO:0000256" key="8">
    <source>
        <dbReference type="ARBA" id="ARBA00023186"/>
    </source>
</evidence>
<evidence type="ECO:0000256" key="11">
    <source>
        <dbReference type="SAM" id="MobiDB-lite"/>
    </source>
</evidence>
<keyword evidence="15" id="KW-1185">Reference proteome</keyword>
<evidence type="ECO:0000256" key="10">
    <source>
        <dbReference type="PROSITE-ProRule" id="PRU00546"/>
    </source>
</evidence>
<dbReference type="GO" id="GO:0042026">
    <property type="term" value="P:protein refolding"/>
    <property type="evidence" value="ECO:0007669"/>
    <property type="project" value="TreeGrafter"/>
</dbReference>
<feature type="region of interest" description="Disordered" evidence="11">
    <location>
        <begin position="360"/>
        <end position="387"/>
    </location>
</feature>
<dbReference type="InterPro" id="IPR002939">
    <property type="entry name" value="DnaJ_C"/>
</dbReference>
<keyword evidence="3 9" id="KW-0479">Metal-binding</keyword>
<evidence type="ECO:0000256" key="3">
    <source>
        <dbReference type="ARBA" id="ARBA00022723"/>
    </source>
</evidence>
<feature type="binding site" evidence="9">
    <location>
        <position position="193"/>
    </location>
    <ligand>
        <name>Zn(2+)</name>
        <dbReference type="ChEBI" id="CHEBI:29105"/>
        <label>2</label>
    </ligand>
</feature>
<comment type="similarity">
    <text evidence="9">Belongs to the DnaJ family.</text>
</comment>
<comment type="domain">
    <text evidence="9">The J domain is necessary and sufficient to stimulate DnaK ATPase activity. Zinc center 1 plays an important role in the autonomous, DnaK-independent chaperone activity of DnaJ. Zinc center 2 is essential for interaction with DnaK and for DnaJ activity.</text>
</comment>
<feature type="repeat" description="CXXCXGXG motif" evidence="9">
    <location>
        <begin position="167"/>
        <end position="174"/>
    </location>
</feature>
<dbReference type="NCBIfam" id="TIGR02349">
    <property type="entry name" value="DnaJ_bact"/>
    <property type="match status" value="1"/>
</dbReference>
<feature type="domain" description="CR-type" evidence="13">
    <location>
        <begin position="137"/>
        <end position="219"/>
    </location>
</feature>
<evidence type="ECO:0000259" key="12">
    <source>
        <dbReference type="PROSITE" id="PS50076"/>
    </source>
</evidence>
<dbReference type="InterPro" id="IPR008971">
    <property type="entry name" value="HSP40/DnaJ_pept-bd"/>
</dbReference>
<proteinExistence type="inferred from homology"/>